<dbReference type="Gene3D" id="1.10.357.10">
    <property type="entry name" value="Tetracycline Repressor, domain 2"/>
    <property type="match status" value="1"/>
</dbReference>
<dbReference type="InterPro" id="IPR009057">
    <property type="entry name" value="Homeodomain-like_sf"/>
</dbReference>
<gene>
    <name evidence="6" type="primary">nemR</name>
    <name evidence="6" type="ORF">GCM10023213_29570</name>
</gene>
<proteinExistence type="predicted"/>
<dbReference type="SUPFAM" id="SSF46689">
    <property type="entry name" value="Homeodomain-like"/>
    <property type="match status" value="1"/>
</dbReference>
<comment type="caution">
    <text evidence="6">The sequence shown here is derived from an EMBL/GenBank/DDBJ whole genome shotgun (WGS) entry which is preliminary data.</text>
</comment>
<name>A0ABP9PCU7_9BACT</name>
<evidence type="ECO:0000256" key="2">
    <source>
        <dbReference type="ARBA" id="ARBA00023125"/>
    </source>
</evidence>
<dbReference type="EMBL" id="BAABIA010000005">
    <property type="protein sequence ID" value="GAA5142865.1"/>
    <property type="molecule type" value="Genomic_DNA"/>
</dbReference>
<dbReference type="InterPro" id="IPR011075">
    <property type="entry name" value="TetR_C"/>
</dbReference>
<dbReference type="Pfam" id="PF00440">
    <property type="entry name" value="TetR_N"/>
    <property type="match status" value="1"/>
</dbReference>
<keyword evidence="1" id="KW-0805">Transcription regulation</keyword>
<reference evidence="7" key="1">
    <citation type="journal article" date="2019" name="Int. J. Syst. Evol. Microbiol.">
        <title>The Global Catalogue of Microorganisms (GCM) 10K type strain sequencing project: providing services to taxonomists for standard genome sequencing and annotation.</title>
        <authorList>
            <consortium name="The Broad Institute Genomics Platform"/>
            <consortium name="The Broad Institute Genome Sequencing Center for Infectious Disease"/>
            <person name="Wu L."/>
            <person name="Ma J."/>
        </authorList>
    </citation>
    <scope>NUCLEOTIDE SEQUENCE [LARGE SCALE GENOMIC DNA]</scope>
    <source>
        <strain evidence="7">JCM 18053</strain>
    </source>
</reference>
<dbReference type="SUPFAM" id="SSF48498">
    <property type="entry name" value="Tetracyclin repressor-like, C-terminal domain"/>
    <property type="match status" value="1"/>
</dbReference>
<evidence type="ECO:0000313" key="7">
    <source>
        <dbReference type="Proteomes" id="UP001499852"/>
    </source>
</evidence>
<keyword evidence="7" id="KW-1185">Reference proteome</keyword>
<dbReference type="RefSeq" id="WP_345737142.1">
    <property type="nucleotide sequence ID" value="NZ_BAABIA010000005.1"/>
</dbReference>
<dbReference type="PANTHER" id="PTHR47506">
    <property type="entry name" value="TRANSCRIPTIONAL REGULATORY PROTEIN"/>
    <property type="match status" value="1"/>
</dbReference>
<dbReference type="Proteomes" id="UP001499852">
    <property type="component" value="Unassembled WGS sequence"/>
</dbReference>
<protein>
    <submittedName>
        <fullName evidence="6">DNA-binding transcriptional regulator NemR</fullName>
    </submittedName>
</protein>
<keyword evidence="2 4" id="KW-0238">DNA-binding</keyword>
<dbReference type="PROSITE" id="PS50977">
    <property type="entry name" value="HTH_TETR_2"/>
    <property type="match status" value="1"/>
</dbReference>
<accession>A0ABP9PCU7</accession>
<evidence type="ECO:0000256" key="4">
    <source>
        <dbReference type="PROSITE-ProRule" id="PRU00335"/>
    </source>
</evidence>
<dbReference type="GO" id="GO:0003677">
    <property type="term" value="F:DNA binding"/>
    <property type="evidence" value="ECO:0007669"/>
    <property type="project" value="UniProtKB-KW"/>
</dbReference>
<evidence type="ECO:0000256" key="3">
    <source>
        <dbReference type="ARBA" id="ARBA00023163"/>
    </source>
</evidence>
<sequence length="198" mass="22137">MSDRTTKERILDAAEELMLEKSFHSVGLNEILKAVRVPKGSFYHHFESKEQFGVEMLKHYVAESTAYKSKLLLSPTPEPDPLLRLVTYLESNVCRTLESEGKCPCLVIKLASEVADFSEPMREVLAQGTREWVAIFEKLLLEGVQKGKMAACIEPSIMAPVILDLWTGAMHRASTTRNVASLREAIAFLKSILSPSQV</sequence>
<dbReference type="InterPro" id="IPR036271">
    <property type="entry name" value="Tet_transcr_reg_TetR-rel_C_sf"/>
</dbReference>
<evidence type="ECO:0000256" key="1">
    <source>
        <dbReference type="ARBA" id="ARBA00023015"/>
    </source>
</evidence>
<dbReference type="PRINTS" id="PR00455">
    <property type="entry name" value="HTHTETR"/>
</dbReference>
<keyword evidence="3" id="KW-0804">Transcription</keyword>
<organism evidence="6 7">
    <name type="scientific">Prosthecobacter algae</name>
    <dbReference type="NCBI Taxonomy" id="1144682"/>
    <lineage>
        <taxon>Bacteria</taxon>
        <taxon>Pseudomonadati</taxon>
        <taxon>Verrucomicrobiota</taxon>
        <taxon>Verrucomicrobiia</taxon>
        <taxon>Verrucomicrobiales</taxon>
        <taxon>Verrucomicrobiaceae</taxon>
        <taxon>Prosthecobacter</taxon>
    </lineage>
</organism>
<dbReference type="PANTHER" id="PTHR47506:SF6">
    <property type="entry name" value="HTH-TYPE TRANSCRIPTIONAL REPRESSOR NEMR"/>
    <property type="match status" value="1"/>
</dbReference>
<evidence type="ECO:0000313" key="6">
    <source>
        <dbReference type="EMBL" id="GAA5142865.1"/>
    </source>
</evidence>
<evidence type="ECO:0000259" key="5">
    <source>
        <dbReference type="PROSITE" id="PS50977"/>
    </source>
</evidence>
<dbReference type="Pfam" id="PF16925">
    <property type="entry name" value="TetR_C_13"/>
    <property type="match status" value="1"/>
</dbReference>
<feature type="DNA-binding region" description="H-T-H motif" evidence="4">
    <location>
        <begin position="27"/>
        <end position="46"/>
    </location>
</feature>
<feature type="domain" description="HTH tetR-type" evidence="5">
    <location>
        <begin position="4"/>
        <end position="64"/>
    </location>
</feature>
<dbReference type="InterPro" id="IPR001647">
    <property type="entry name" value="HTH_TetR"/>
</dbReference>